<gene>
    <name evidence="8" type="ORF">NBM05_03470</name>
</gene>
<keyword evidence="1 8" id="KW-0436">Ligase</keyword>
<dbReference type="Proteomes" id="UP001139502">
    <property type="component" value="Unassembled WGS sequence"/>
</dbReference>
<dbReference type="PANTHER" id="PTHR12835">
    <property type="entry name" value="BIOTIN PROTEIN LIGASE"/>
    <property type="match status" value="1"/>
</dbReference>
<evidence type="ECO:0000256" key="4">
    <source>
        <dbReference type="ARBA" id="ARBA00023267"/>
    </source>
</evidence>
<dbReference type="Pfam" id="PF03099">
    <property type="entry name" value="BPL_LplA_LipB"/>
    <property type="match status" value="1"/>
</dbReference>
<dbReference type="NCBIfam" id="TIGR00121">
    <property type="entry name" value="birA_ligase"/>
    <property type="match status" value="1"/>
</dbReference>
<organism evidence="8 9">
    <name type="scientific">Rothia santali</name>
    <dbReference type="NCBI Taxonomy" id="2949643"/>
    <lineage>
        <taxon>Bacteria</taxon>
        <taxon>Bacillati</taxon>
        <taxon>Actinomycetota</taxon>
        <taxon>Actinomycetes</taxon>
        <taxon>Micrococcales</taxon>
        <taxon>Micrococcaceae</taxon>
        <taxon>Rothia</taxon>
    </lineage>
</organism>
<keyword evidence="4" id="KW-0092">Biotin</keyword>
<protein>
    <recommendedName>
        <fullName evidence="5">biotin--[biotin carboxyl-carrier protein] ligase</fullName>
        <ecNumber evidence="5">6.3.4.15</ecNumber>
    </recommendedName>
</protein>
<dbReference type="Pfam" id="PF02237">
    <property type="entry name" value="BPL_C"/>
    <property type="match status" value="1"/>
</dbReference>
<dbReference type="EMBL" id="JANAFB010000005">
    <property type="protein sequence ID" value="MCP3425110.1"/>
    <property type="molecule type" value="Genomic_DNA"/>
</dbReference>
<dbReference type="InterPro" id="IPR003142">
    <property type="entry name" value="BPL_C"/>
</dbReference>
<keyword evidence="3" id="KW-0067">ATP-binding</keyword>
<keyword evidence="9" id="KW-1185">Reference proteome</keyword>
<evidence type="ECO:0000256" key="1">
    <source>
        <dbReference type="ARBA" id="ARBA00022598"/>
    </source>
</evidence>
<dbReference type="InterPro" id="IPR045864">
    <property type="entry name" value="aa-tRNA-synth_II/BPL/LPL"/>
</dbReference>
<dbReference type="InterPro" id="IPR008988">
    <property type="entry name" value="Transcriptional_repressor_C"/>
</dbReference>
<dbReference type="Gene3D" id="2.30.30.100">
    <property type="match status" value="1"/>
</dbReference>
<evidence type="ECO:0000256" key="6">
    <source>
        <dbReference type="SAM" id="MobiDB-lite"/>
    </source>
</evidence>
<feature type="region of interest" description="Disordered" evidence="6">
    <location>
        <begin position="288"/>
        <end position="320"/>
    </location>
</feature>
<evidence type="ECO:0000256" key="3">
    <source>
        <dbReference type="ARBA" id="ARBA00022840"/>
    </source>
</evidence>
<evidence type="ECO:0000256" key="2">
    <source>
        <dbReference type="ARBA" id="ARBA00022741"/>
    </source>
</evidence>
<dbReference type="GO" id="GO:0005737">
    <property type="term" value="C:cytoplasm"/>
    <property type="evidence" value="ECO:0007669"/>
    <property type="project" value="TreeGrafter"/>
</dbReference>
<dbReference type="PROSITE" id="PS51733">
    <property type="entry name" value="BPL_LPL_CATALYTIC"/>
    <property type="match status" value="1"/>
</dbReference>
<dbReference type="RefSeq" id="WP_254165138.1">
    <property type="nucleotide sequence ID" value="NZ_JANAFB010000005.1"/>
</dbReference>
<dbReference type="SUPFAM" id="SSF55681">
    <property type="entry name" value="Class II aaRS and biotin synthetases"/>
    <property type="match status" value="1"/>
</dbReference>
<keyword evidence="2" id="KW-0547">Nucleotide-binding</keyword>
<comment type="caution">
    <text evidence="8">The sequence shown here is derived from an EMBL/GenBank/DDBJ whole genome shotgun (WGS) entry which is preliminary data.</text>
</comment>
<evidence type="ECO:0000259" key="7">
    <source>
        <dbReference type="PROSITE" id="PS51733"/>
    </source>
</evidence>
<dbReference type="EC" id="6.3.4.15" evidence="5"/>
<feature type="domain" description="BPL/LPL catalytic" evidence="7">
    <location>
        <begin position="25"/>
        <end position="210"/>
    </location>
</feature>
<evidence type="ECO:0000313" key="8">
    <source>
        <dbReference type="EMBL" id="MCP3425110.1"/>
    </source>
</evidence>
<dbReference type="InterPro" id="IPR004408">
    <property type="entry name" value="Biotin_CoA_COase_ligase"/>
</dbReference>
<sequence length="320" mass="33152">MPAPLETGRLIPGPTQDPRLSGAAVEVIDSLTSTNDELVRRLAEGPEGAPGHLHALLTEHQTAGRGRRDRTWTTPRGSSAIVSFAVLPAREDAARPTLPPESLHWLTLLLALAVRGAIREQTGLPAELKWPNDLLVGGRKIAGILARAAHDAAGRLGVVVGVGVNTGLRPEDLPSEAATSLLIEAGGEVDRTELLIGVIERFRRLVADFEAAGGSVLTATPGAPALLETVRGALDTLGRRVRVQRSEGQPDLIGLAQDVDADGALVVRADDGELVAVSVGDVVHLRPESGTWGPGAGAEGPTAPDAASPAPRAETEGGRP</sequence>
<proteinExistence type="predicted"/>
<reference evidence="8" key="1">
    <citation type="submission" date="2022-06" db="EMBL/GenBank/DDBJ databases">
        <title>Rothia sp. isolated from sandalwood seedling.</title>
        <authorList>
            <person name="Tuikhar N."/>
            <person name="Kirdat K."/>
            <person name="Thorat V."/>
            <person name="Swetha P."/>
            <person name="Padma S."/>
            <person name="Sundararaj R."/>
            <person name="Yadav A."/>
        </authorList>
    </citation>
    <scope>NUCLEOTIDE SEQUENCE</scope>
    <source>
        <strain evidence="8">AR01</strain>
    </source>
</reference>
<evidence type="ECO:0000256" key="5">
    <source>
        <dbReference type="ARBA" id="ARBA00024227"/>
    </source>
</evidence>
<dbReference type="SUPFAM" id="SSF50037">
    <property type="entry name" value="C-terminal domain of transcriptional repressors"/>
    <property type="match status" value="1"/>
</dbReference>
<dbReference type="CDD" id="cd16442">
    <property type="entry name" value="BPL"/>
    <property type="match status" value="1"/>
</dbReference>
<name>A0A9X2KHN7_9MICC</name>
<dbReference type="GO" id="GO:0005524">
    <property type="term" value="F:ATP binding"/>
    <property type="evidence" value="ECO:0007669"/>
    <property type="project" value="UniProtKB-KW"/>
</dbReference>
<dbReference type="GO" id="GO:0004077">
    <property type="term" value="F:biotin--[biotin carboxyl-carrier protein] ligase activity"/>
    <property type="evidence" value="ECO:0007669"/>
    <property type="project" value="UniProtKB-EC"/>
</dbReference>
<dbReference type="PANTHER" id="PTHR12835:SF5">
    <property type="entry name" value="BIOTIN--PROTEIN LIGASE"/>
    <property type="match status" value="1"/>
</dbReference>
<dbReference type="InterPro" id="IPR004143">
    <property type="entry name" value="BPL_LPL_catalytic"/>
</dbReference>
<dbReference type="AlphaFoldDB" id="A0A9X2KHN7"/>
<accession>A0A9X2KHN7</accession>
<evidence type="ECO:0000313" key="9">
    <source>
        <dbReference type="Proteomes" id="UP001139502"/>
    </source>
</evidence>
<dbReference type="Gene3D" id="3.30.930.10">
    <property type="entry name" value="Bira Bifunctional Protein, Domain 2"/>
    <property type="match status" value="1"/>
</dbReference>